<accession>G5GR26</accession>
<dbReference type="Proteomes" id="UP000004129">
    <property type="component" value="Unassembled WGS sequence"/>
</dbReference>
<dbReference type="HOGENOM" id="CLU_1905303_0_0_9"/>
<proteinExistence type="predicted"/>
<keyword evidence="1" id="KW-0732">Signal</keyword>
<comment type="caution">
    <text evidence="2">The sequence shown here is derived from an EMBL/GenBank/DDBJ whole genome shotgun (WGS) entry which is preliminary data.</text>
</comment>
<dbReference type="EMBL" id="ACZM01000017">
    <property type="protein sequence ID" value="EHG19886.1"/>
    <property type="molecule type" value="Genomic_DNA"/>
</dbReference>
<dbReference type="AlphaFoldDB" id="G5GR26"/>
<evidence type="ECO:0000256" key="1">
    <source>
        <dbReference type="SAM" id="SignalP"/>
    </source>
</evidence>
<gene>
    <name evidence="2" type="ORF">HMPREF9334_01778</name>
</gene>
<sequence>MMKVSKIGFVAVAFAASSMLIAGCGGAKTAERAPGPGALQGSCDKQDVITKENFDGLRADLSLSDLEAMYGKAVLVQQSIVDGVYSSTYRFQDGPKTVDATFTHENWLNNPLSCPKIASMEFSETPLSAHRATK</sequence>
<dbReference type="RefSeq" id="WP_006693213.1">
    <property type="nucleotide sequence ID" value="NZ_JH376800.1"/>
</dbReference>
<protein>
    <submittedName>
        <fullName evidence="2">Uncharacterized protein</fullName>
    </submittedName>
</protein>
<organism evidence="2 3">
    <name type="scientific">Selenomonas infelix ATCC 43532</name>
    <dbReference type="NCBI Taxonomy" id="679201"/>
    <lineage>
        <taxon>Bacteria</taxon>
        <taxon>Bacillati</taxon>
        <taxon>Bacillota</taxon>
        <taxon>Negativicutes</taxon>
        <taxon>Selenomonadales</taxon>
        <taxon>Selenomonadaceae</taxon>
        <taxon>Selenomonas</taxon>
    </lineage>
</organism>
<dbReference type="OrthoDB" id="1666176at2"/>
<feature type="signal peptide" evidence="1">
    <location>
        <begin position="1"/>
        <end position="22"/>
    </location>
</feature>
<evidence type="ECO:0000313" key="2">
    <source>
        <dbReference type="EMBL" id="EHG19886.1"/>
    </source>
</evidence>
<name>G5GR26_9FIRM</name>
<evidence type="ECO:0000313" key="3">
    <source>
        <dbReference type="Proteomes" id="UP000004129"/>
    </source>
</evidence>
<dbReference type="PROSITE" id="PS51257">
    <property type="entry name" value="PROKAR_LIPOPROTEIN"/>
    <property type="match status" value="1"/>
</dbReference>
<dbReference type="PATRIC" id="fig|679201.3.peg.1793"/>
<reference evidence="2 3" key="1">
    <citation type="submission" date="2011-08" db="EMBL/GenBank/DDBJ databases">
        <title>The Genome Sequence of Selenomonas infelix ATCC 43532.</title>
        <authorList>
            <consortium name="The Broad Institute Genome Sequencing Platform"/>
            <person name="Earl A."/>
            <person name="Ward D."/>
            <person name="Feldgarden M."/>
            <person name="Gevers D."/>
            <person name="Izard J."/>
            <person name="Blanton J.M."/>
            <person name="Baranova O.V."/>
            <person name="Dewhirst F.E."/>
            <person name="Young S.K."/>
            <person name="Zeng Q."/>
            <person name="Gargeya S."/>
            <person name="Fitzgerald M."/>
            <person name="Haas B."/>
            <person name="Abouelleil A."/>
            <person name="Alvarado L."/>
            <person name="Arachchi H.M."/>
            <person name="Berlin A."/>
            <person name="Brown A."/>
            <person name="Chapman S.B."/>
            <person name="Chen Z."/>
            <person name="Dunbar C."/>
            <person name="Freedman E."/>
            <person name="Gearin G."/>
            <person name="Gellesch M."/>
            <person name="Goldberg J."/>
            <person name="Griggs A."/>
            <person name="Gujja S."/>
            <person name="Heiman D."/>
            <person name="Howarth C."/>
            <person name="Larson L."/>
            <person name="Lui A."/>
            <person name="MacDonald P.J.P."/>
            <person name="Montmayeur A."/>
            <person name="Murphy C."/>
            <person name="Neiman D."/>
            <person name="Pearson M."/>
            <person name="Priest M."/>
            <person name="Roberts A."/>
            <person name="Saif S."/>
            <person name="Shea T."/>
            <person name="Shenoy N."/>
            <person name="Sisk P."/>
            <person name="Stolte C."/>
            <person name="Sykes S."/>
            <person name="Wortman J."/>
            <person name="Nusbaum C."/>
            <person name="Birren B."/>
        </authorList>
    </citation>
    <scope>NUCLEOTIDE SEQUENCE [LARGE SCALE GENOMIC DNA]</scope>
    <source>
        <strain evidence="2 3">ATCC 43532</strain>
    </source>
</reference>
<dbReference type="eggNOG" id="ENOG5033UC7">
    <property type="taxonomic scope" value="Bacteria"/>
</dbReference>
<dbReference type="STRING" id="679201.HMPREF9334_01778"/>
<keyword evidence="3" id="KW-1185">Reference proteome</keyword>
<feature type="chain" id="PRO_5039441533" evidence="1">
    <location>
        <begin position="23"/>
        <end position="134"/>
    </location>
</feature>